<feature type="compositionally biased region" description="Pro residues" evidence="4">
    <location>
        <begin position="491"/>
        <end position="501"/>
    </location>
</feature>
<dbReference type="SUPFAM" id="SSF56112">
    <property type="entry name" value="Protein kinase-like (PK-like)"/>
    <property type="match status" value="1"/>
</dbReference>
<name>A0ABR2IKU7_9EUKA</name>
<reference evidence="6 7" key="1">
    <citation type="submission" date="2024-04" db="EMBL/GenBank/DDBJ databases">
        <title>Tritrichomonas musculus Genome.</title>
        <authorList>
            <person name="Alves-Ferreira E."/>
            <person name="Grigg M."/>
            <person name="Lorenzi H."/>
            <person name="Galac M."/>
        </authorList>
    </citation>
    <scope>NUCLEOTIDE SEQUENCE [LARGE SCALE GENOMIC DNA]</scope>
    <source>
        <strain evidence="6 7">EAF2021</strain>
    </source>
</reference>
<dbReference type="Proteomes" id="UP001470230">
    <property type="component" value="Unassembled WGS sequence"/>
</dbReference>
<dbReference type="InterPro" id="IPR008271">
    <property type="entry name" value="Ser/Thr_kinase_AS"/>
</dbReference>
<keyword evidence="7" id="KW-1185">Reference proteome</keyword>
<dbReference type="InterPro" id="IPR017441">
    <property type="entry name" value="Protein_kinase_ATP_BS"/>
</dbReference>
<sequence length="663" mass="74083">MSRVVHPLLGNFILIREIGHGSFATVFLARHEATNMFVALKVFDNIELSIEQVNSDSSTPINTSSQFMISEEQQQEIDLIKREVHLMQDVWHPLVVNLFDCFQDQGQVMFLSEIIDGDNLLNYVNNNGALEEDQARIMFAQMLLIMDYVHGEKKIVHRDLKCENFIVDKNNNIHLIDFGFAKSFATDRENVNALLLTTCGSPGYVAPEIIRNRPYDASVDIWSLGVILYAITHGQLPFDEASTAKLLSKVVNSEPQYDAHLSPELIDIIKQMLKKDPRERPTLEALKKHKWITTDQEGSCFSVNDKAFKKFVNDTPNSTNGGNFEIDQQTLTLLGFTPAQKEQVFNDLKNKEKTQLSLLYKIARKARVQDEIKNAPKMIFTPVSRNPPQRFHTFGPVSGKYPVITLNGNEDPDVQQLRQSQLAISQYPQQKQQGYPPQPQLQSPQTTPSTVLNLSLSRTVKKRQTRTPASSLATGTNPNQILTNGTNPIPNQQPPNVPAPPQQQRQVYNNIPKTNSSNSMNFPYQKSSSNSYRYSDLTPLSSNLAPPSNPDFDNHEEGIALSNTGMSSSDLFSSTSNTGYPNMSSPPAASAFPSGQLPKSYQLNSKHYTACSRRASIQLKQGNQVMLVTPQANPAAAAMNKYSKRKNGQLYFNNGSVDSMLGV</sequence>
<dbReference type="PROSITE" id="PS00108">
    <property type="entry name" value="PROTEIN_KINASE_ST"/>
    <property type="match status" value="1"/>
</dbReference>
<feature type="binding site" evidence="3">
    <location>
        <position position="41"/>
    </location>
    <ligand>
        <name>ATP</name>
        <dbReference type="ChEBI" id="CHEBI:30616"/>
    </ligand>
</feature>
<evidence type="ECO:0000313" key="6">
    <source>
        <dbReference type="EMBL" id="KAK8864885.1"/>
    </source>
</evidence>
<feature type="region of interest" description="Disordered" evidence="4">
    <location>
        <begin position="426"/>
        <end position="503"/>
    </location>
</feature>
<dbReference type="EMBL" id="JAPFFF010000016">
    <property type="protein sequence ID" value="KAK8864885.1"/>
    <property type="molecule type" value="Genomic_DNA"/>
</dbReference>
<evidence type="ECO:0000256" key="4">
    <source>
        <dbReference type="SAM" id="MobiDB-lite"/>
    </source>
</evidence>
<evidence type="ECO:0000259" key="5">
    <source>
        <dbReference type="PROSITE" id="PS50011"/>
    </source>
</evidence>
<gene>
    <name evidence="6" type="ORF">M9Y10_010412</name>
</gene>
<dbReference type="PANTHER" id="PTHR24348">
    <property type="entry name" value="SERINE/THREONINE-PROTEIN KINASE UNC-51-RELATED"/>
    <property type="match status" value="1"/>
</dbReference>
<keyword evidence="2 3" id="KW-0067">ATP-binding</keyword>
<protein>
    <recommendedName>
        <fullName evidence="5">Protein kinase domain-containing protein</fullName>
    </recommendedName>
</protein>
<dbReference type="PROSITE" id="PS00107">
    <property type="entry name" value="PROTEIN_KINASE_ATP"/>
    <property type="match status" value="1"/>
</dbReference>
<feature type="domain" description="Protein kinase" evidence="5">
    <location>
        <begin position="12"/>
        <end position="292"/>
    </location>
</feature>
<dbReference type="InterPro" id="IPR011009">
    <property type="entry name" value="Kinase-like_dom_sf"/>
</dbReference>
<feature type="region of interest" description="Disordered" evidence="4">
    <location>
        <begin position="511"/>
        <end position="530"/>
    </location>
</feature>
<feature type="region of interest" description="Disordered" evidence="4">
    <location>
        <begin position="572"/>
        <end position="593"/>
    </location>
</feature>
<proteinExistence type="predicted"/>
<dbReference type="Pfam" id="PF00069">
    <property type="entry name" value="Pkinase"/>
    <property type="match status" value="1"/>
</dbReference>
<dbReference type="PROSITE" id="PS50011">
    <property type="entry name" value="PROTEIN_KINASE_DOM"/>
    <property type="match status" value="1"/>
</dbReference>
<dbReference type="InterPro" id="IPR045269">
    <property type="entry name" value="Atg1-like"/>
</dbReference>
<accession>A0ABR2IKU7</accession>
<evidence type="ECO:0000313" key="7">
    <source>
        <dbReference type="Proteomes" id="UP001470230"/>
    </source>
</evidence>
<evidence type="ECO:0000256" key="1">
    <source>
        <dbReference type="ARBA" id="ARBA00022741"/>
    </source>
</evidence>
<comment type="caution">
    <text evidence="6">The sequence shown here is derived from an EMBL/GenBank/DDBJ whole genome shotgun (WGS) entry which is preliminary data.</text>
</comment>
<evidence type="ECO:0000256" key="2">
    <source>
        <dbReference type="ARBA" id="ARBA00022840"/>
    </source>
</evidence>
<feature type="compositionally biased region" description="Low complexity" evidence="4">
    <location>
        <begin position="426"/>
        <end position="450"/>
    </location>
</feature>
<organism evidence="6 7">
    <name type="scientific">Tritrichomonas musculus</name>
    <dbReference type="NCBI Taxonomy" id="1915356"/>
    <lineage>
        <taxon>Eukaryota</taxon>
        <taxon>Metamonada</taxon>
        <taxon>Parabasalia</taxon>
        <taxon>Tritrichomonadida</taxon>
        <taxon>Tritrichomonadidae</taxon>
        <taxon>Tritrichomonas</taxon>
    </lineage>
</organism>
<dbReference type="PANTHER" id="PTHR24348:SF68">
    <property type="entry name" value="SERINE_THREONINE-PROTEIN KINASE ATG1C"/>
    <property type="match status" value="1"/>
</dbReference>
<evidence type="ECO:0000256" key="3">
    <source>
        <dbReference type="PROSITE-ProRule" id="PRU10141"/>
    </source>
</evidence>
<feature type="compositionally biased region" description="Polar residues" evidence="4">
    <location>
        <begin position="466"/>
        <end position="486"/>
    </location>
</feature>
<dbReference type="SMART" id="SM00220">
    <property type="entry name" value="S_TKc"/>
    <property type="match status" value="1"/>
</dbReference>
<dbReference type="Gene3D" id="1.10.510.10">
    <property type="entry name" value="Transferase(Phosphotransferase) domain 1"/>
    <property type="match status" value="1"/>
</dbReference>
<keyword evidence="1 3" id="KW-0547">Nucleotide-binding</keyword>
<dbReference type="InterPro" id="IPR000719">
    <property type="entry name" value="Prot_kinase_dom"/>
</dbReference>